<protein>
    <submittedName>
        <fullName evidence="11">Putative carboxypeptidase</fullName>
    </submittedName>
</protein>
<dbReference type="PANTHER" id="PTHR11705:SF143">
    <property type="entry name" value="SLL0236 PROTEIN"/>
    <property type="match status" value="1"/>
</dbReference>
<gene>
    <name evidence="11" type="ORF">ISF6_2650</name>
</gene>
<comment type="cofactor">
    <cofactor evidence="1">
        <name>Zn(2+)</name>
        <dbReference type="ChEBI" id="CHEBI:29105"/>
    </cofactor>
</comment>
<keyword evidence="9" id="KW-0732">Signal</keyword>
<evidence type="ECO:0000256" key="4">
    <source>
        <dbReference type="ARBA" id="ARBA00022801"/>
    </source>
</evidence>
<feature type="active site" description="Proton donor/acceptor" evidence="7">
    <location>
        <position position="333"/>
    </location>
</feature>
<dbReference type="InterPro" id="IPR000834">
    <property type="entry name" value="Peptidase_M14"/>
</dbReference>
<proteinExistence type="inferred from homology"/>
<dbReference type="GO" id="GO:0004181">
    <property type="term" value="F:metallocarboxypeptidase activity"/>
    <property type="evidence" value="ECO:0007669"/>
    <property type="project" value="InterPro"/>
</dbReference>
<dbReference type="Pfam" id="PF00246">
    <property type="entry name" value="Peptidase_M14"/>
    <property type="match status" value="1"/>
</dbReference>
<feature type="compositionally biased region" description="Pro residues" evidence="8">
    <location>
        <begin position="18"/>
        <end position="48"/>
    </location>
</feature>
<keyword evidence="4" id="KW-0378">Hydrolase</keyword>
<dbReference type="CDD" id="cd06242">
    <property type="entry name" value="M14-like"/>
    <property type="match status" value="1"/>
</dbReference>
<sequence>MQALALLLAATLAACASKPPPPAPRPPPAAPVVRPAPPPPPPAPPPVVAAPVESPAVAARFPEPPAARSYRTPGLGDARSAYTSAAELRAQLRALVREAAAPGAVQVRLLPVGASQRGTPIEALWFSRAPEAAAGAAEGRPMVLFVGQQHGDEPAPAEALLVLAQQLAGGPLQGVLRQLDVMIVPRVNPDGAAREQRVGANGIDINRDHLLLRTPEAQAIARLVREHRPAVIVDAHEYAPLGDWPAQYGIVRRHDVLLQYAMTPNAAEFVGRAAEEWFRRPLLQALERERLSSDWYHVGQPGLRDRPVAMGGVRPDTLRNVGGLRHAVSLLIETRGKGLGRAHLGRRVHAQLVAAASVLQSAATRAADLQKLRRFVDTDVAARACRGDLVLEAEPTPSEYNLRGLDPVSGADKVVAVNWLSALALRPKRQRSRPCGYWLAADQAEAVRRLRLLGLTVQQLPERMALRGEAYRVLEQAWRDAPAVGESAEMGVAQPVPVELQPGLVDAEPGSFFVPLTQPLAYLAVAALEPDTPSSYLAHGIVERAQALARVTALPAGRLTTLP</sequence>
<dbReference type="GO" id="GO:0008270">
    <property type="term" value="F:zinc ion binding"/>
    <property type="evidence" value="ECO:0007669"/>
    <property type="project" value="InterPro"/>
</dbReference>
<evidence type="ECO:0000256" key="6">
    <source>
        <dbReference type="ARBA" id="ARBA00023049"/>
    </source>
</evidence>
<evidence type="ECO:0000313" key="11">
    <source>
        <dbReference type="EMBL" id="GAP36810.1"/>
    </source>
</evidence>
<evidence type="ECO:0000256" key="8">
    <source>
        <dbReference type="SAM" id="MobiDB-lite"/>
    </source>
</evidence>
<keyword evidence="3" id="KW-0645">Protease</keyword>
<name>A0A0K8P3K5_PISS1</name>
<feature type="signal peptide" evidence="9">
    <location>
        <begin position="1"/>
        <end position="16"/>
    </location>
</feature>
<feature type="domain" description="Peptidase M14" evidence="10">
    <location>
        <begin position="81"/>
        <end position="362"/>
    </location>
</feature>
<dbReference type="PANTHER" id="PTHR11705">
    <property type="entry name" value="PROTEASE FAMILY M14 CARBOXYPEPTIDASE A,B"/>
    <property type="match status" value="1"/>
</dbReference>
<dbReference type="STRING" id="1547922.ISF6_2650"/>
<dbReference type="Proteomes" id="UP000037660">
    <property type="component" value="Unassembled WGS sequence"/>
</dbReference>
<evidence type="ECO:0000256" key="2">
    <source>
        <dbReference type="ARBA" id="ARBA00005988"/>
    </source>
</evidence>
<evidence type="ECO:0000313" key="12">
    <source>
        <dbReference type="Proteomes" id="UP000037660"/>
    </source>
</evidence>
<keyword evidence="11" id="KW-0121">Carboxypeptidase</keyword>
<organism evidence="11 12">
    <name type="scientific">Piscinibacter sakaiensis</name>
    <name type="common">Ideonella sakaiensis</name>
    <dbReference type="NCBI Taxonomy" id="1547922"/>
    <lineage>
        <taxon>Bacteria</taxon>
        <taxon>Pseudomonadati</taxon>
        <taxon>Pseudomonadota</taxon>
        <taxon>Betaproteobacteria</taxon>
        <taxon>Burkholderiales</taxon>
        <taxon>Sphaerotilaceae</taxon>
        <taxon>Piscinibacter</taxon>
    </lineage>
</organism>
<keyword evidence="6" id="KW-0482">Metalloprotease</keyword>
<dbReference type="GO" id="GO:0005615">
    <property type="term" value="C:extracellular space"/>
    <property type="evidence" value="ECO:0007669"/>
    <property type="project" value="TreeGrafter"/>
</dbReference>
<reference evidence="11 12" key="2">
    <citation type="journal article" date="2016" name="Science">
        <title>A bacterium that degrades and assimilates poly(ethylene terephthalate).</title>
        <authorList>
            <person name="Yoshida S."/>
            <person name="Hiraga K."/>
            <person name="Takehana T."/>
            <person name="Taniguchi I."/>
            <person name="Yamaji H."/>
            <person name="Maeda Y."/>
            <person name="Toyohara K."/>
            <person name="Miyamoto K."/>
            <person name="Kimura Y."/>
            <person name="Oda K."/>
        </authorList>
    </citation>
    <scope>NUCLEOTIDE SEQUENCE [LARGE SCALE GENOMIC DNA]</scope>
    <source>
        <strain evidence="12">NBRC 110686 / TISTR 2288 / 201-F6</strain>
    </source>
</reference>
<comment type="similarity">
    <text evidence="2 7">Belongs to the peptidase M14 family.</text>
</comment>
<dbReference type="SUPFAM" id="SSF53187">
    <property type="entry name" value="Zn-dependent exopeptidases"/>
    <property type="match status" value="1"/>
</dbReference>
<comment type="caution">
    <text evidence="11">The sequence shown here is derived from an EMBL/GenBank/DDBJ whole genome shotgun (WGS) entry which is preliminary data.</text>
</comment>
<reference evidence="12" key="1">
    <citation type="submission" date="2015-07" db="EMBL/GenBank/DDBJ databases">
        <title>Discovery of a poly(ethylene terephthalate assimilation.</title>
        <authorList>
            <person name="Yoshida S."/>
            <person name="Hiraga K."/>
            <person name="Takehana T."/>
            <person name="Taniguchi I."/>
            <person name="Yamaji H."/>
            <person name="Maeda Y."/>
            <person name="Toyohara K."/>
            <person name="Miyamoto K."/>
            <person name="Kimura Y."/>
            <person name="Oda K."/>
        </authorList>
    </citation>
    <scope>NUCLEOTIDE SEQUENCE [LARGE SCALE GENOMIC DNA]</scope>
    <source>
        <strain evidence="12">NBRC 110686 / TISTR 2288 / 201-F6</strain>
    </source>
</reference>
<dbReference type="AlphaFoldDB" id="A0A0K8P3K5"/>
<evidence type="ECO:0000256" key="5">
    <source>
        <dbReference type="ARBA" id="ARBA00022833"/>
    </source>
</evidence>
<evidence type="ECO:0000256" key="7">
    <source>
        <dbReference type="PROSITE-ProRule" id="PRU01379"/>
    </source>
</evidence>
<evidence type="ECO:0000256" key="1">
    <source>
        <dbReference type="ARBA" id="ARBA00001947"/>
    </source>
</evidence>
<feature type="region of interest" description="Disordered" evidence="8">
    <location>
        <begin position="16"/>
        <end position="49"/>
    </location>
</feature>
<keyword evidence="5" id="KW-0862">Zinc</keyword>
<evidence type="ECO:0000256" key="9">
    <source>
        <dbReference type="SAM" id="SignalP"/>
    </source>
</evidence>
<feature type="chain" id="PRO_5005513700" evidence="9">
    <location>
        <begin position="17"/>
        <end position="563"/>
    </location>
</feature>
<evidence type="ECO:0000259" key="10">
    <source>
        <dbReference type="PROSITE" id="PS52035"/>
    </source>
</evidence>
<keyword evidence="12" id="KW-1185">Reference proteome</keyword>
<dbReference type="Gene3D" id="3.40.630.10">
    <property type="entry name" value="Zn peptidases"/>
    <property type="match status" value="1"/>
</dbReference>
<accession>A0A0K8P3K5</accession>
<dbReference type="EMBL" id="BBYR01000039">
    <property type="protein sequence ID" value="GAP36810.1"/>
    <property type="molecule type" value="Genomic_DNA"/>
</dbReference>
<dbReference type="PROSITE" id="PS52035">
    <property type="entry name" value="PEPTIDASE_M14"/>
    <property type="match status" value="1"/>
</dbReference>
<dbReference type="GO" id="GO:0006508">
    <property type="term" value="P:proteolysis"/>
    <property type="evidence" value="ECO:0007669"/>
    <property type="project" value="UniProtKB-KW"/>
</dbReference>
<evidence type="ECO:0000256" key="3">
    <source>
        <dbReference type="ARBA" id="ARBA00022670"/>
    </source>
</evidence>